<name>E0S3Y7_BUTPB</name>
<reference evidence="1 2" key="1">
    <citation type="journal article" date="2010" name="PLoS ONE">
        <title>The glycobiome of the rumen bacterium Butyrivibrio proteoclasticus B316(T) highlights adaptation to a polysaccharide-rich environment.</title>
        <authorList>
            <person name="Kelly W.J."/>
            <person name="Leahy S.C."/>
            <person name="Altermann E."/>
            <person name="Yeoman C.J."/>
            <person name="Dunne J.C."/>
            <person name="Kong Z."/>
            <person name="Pacheco D.M."/>
            <person name="Li D."/>
            <person name="Noel S.J."/>
            <person name="Moon C.D."/>
            <person name="Cookson A.L."/>
            <person name="Attwood G.T."/>
        </authorList>
    </citation>
    <scope>NUCLEOTIDE SEQUENCE [LARGE SCALE GENOMIC DNA]</scope>
    <source>
        <strain evidence="2">ATCC 51982 / DSM 14932 / B316</strain>
        <plasmid evidence="2">Plasmid pCY360</plasmid>
    </source>
</reference>
<organism evidence="1 2">
    <name type="scientific">Butyrivibrio proteoclasticus (strain ATCC 51982 / DSM 14932 / B316)</name>
    <name type="common">Clostridium proteoclasticum</name>
    <dbReference type="NCBI Taxonomy" id="515622"/>
    <lineage>
        <taxon>Bacteria</taxon>
        <taxon>Bacillati</taxon>
        <taxon>Bacillota</taxon>
        <taxon>Clostridia</taxon>
        <taxon>Lachnospirales</taxon>
        <taxon>Lachnospiraceae</taxon>
        <taxon>Butyrivibrio</taxon>
    </lineage>
</organism>
<sequence>MSFSFPFCTLLHKERQRSEQKSMSHRELSAIRQAYDSVYPPCICLLPAYSLYMSGSTPPVGSLFLPLFHPILHICYMADFPYGYDTSAFIVNLPCSRFGRDMGKMLQAK</sequence>
<keyword evidence="1" id="KW-0614">Plasmid</keyword>
<protein>
    <submittedName>
        <fullName evidence="1">Uncharacterized protein</fullName>
    </submittedName>
</protein>
<dbReference type="HOGENOM" id="CLU_2178969_0_0_9"/>
<dbReference type="AlphaFoldDB" id="E0S3Y7"/>
<accession>E0S3Y7</accession>
<evidence type="ECO:0000313" key="1">
    <source>
        <dbReference type="EMBL" id="ADL36119.1"/>
    </source>
</evidence>
<dbReference type="EMBL" id="CP001812">
    <property type="protein sequence ID" value="ADL36119.1"/>
    <property type="molecule type" value="Genomic_DNA"/>
</dbReference>
<keyword evidence="2" id="KW-1185">Reference proteome</keyword>
<proteinExistence type="predicted"/>
<geneLocation type="plasmid" evidence="1 2">
    <name>pCY360</name>
</geneLocation>
<gene>
    <name evidence="1" type="ordered locus">bpr_II181</name>
</gene>
<dbReference type="KEGG" id="bpb:bpr_II181"/>
<evidence type="ECO:0000313" key="2">
    <source>
        <dbReference type="Proteomes" id="UP000001299"/>
    </source>
</evidence>
<dbReference type="Proteomes" id="UP000001299">
    <property type="component" value="Plasmid pCY360"/>
</dbReference>